<evidence type="ECO:0000313" key="1">
    <source>
        <dbReference type="EMBL" id="CAB4166278.1"/>
    </source>
</evidence>
<accession>A0A6J5PAP3</accession>
<proteinExistence type="predicted"/>
<dbReference type="EMBL" id="LR796788">
    <property type="protein sequence ID" value="CAB4166278.1"/>
    <property type="molecule type" value="Genomic_DNA"/>
</dbReference>
<reference evidence="1" key="1">
    <citation type="submission" date="2020-04" db="EMBL/GenBank/DDBJ databases">
        <authorList>
            <person name="Chiriac C."/>
            <person name="Salcher M."/>
            <person name="Ghai R."/>
            <person name="Kavagutti S V."/>
        </authorList>
    </citation>
    <scope>NUCLEOTIDE SEQUENCE</scope>
</reference>
<organism evidence="1">
    <name type="scientific">uncultured Caudovirales phage</name>
    <dbReference type="NCBI Taxonomy" id="2100421"/>
    <lineage>
        <taxon>Viruses</taxon>
        <taxon>Duplodnaviria</taxon>
        <taxon>Heunggongvirae</taxon>
        <taxon>Uroviricota</taxon>
        <taxon>Caudoviricetes</taxon>
        <taxon>Peduoviridae</taxon>
        <taxon>Maltschvirus</taxon>
        <taxon>Maltschvirus maltsch</taxon>
    </lineage>
</organism>
<dbReference type="Gene3D" id="3.30.420.280">
    <property type="match status" value="1"/>
</dbReference>
<protein>
    <submittedName>
        <fullName evidence="1">Terminase-like family</fullName>
    </submittedName>
</protein>
<name>A0A6J5PAP3_9CAUD</name>
<gene>
    <name evidence="1" type="ORF">UFOVP849_25</name>
</gene>
<sequence>MIDHAVLIRRALRWVLDEHNLTGQALRLLDSHTQSQLEDLAMTVAEDMQYNQLKYFRPFEHQLKFFSTVTDRRGILAANRIGKTVSTCYETAYHLTGQYPEWWTGKRFDKPITAMVAGESWGQVALVLQAELLGSSDVKIKDSLGTGAIPRDCIRFDTMRSDGANAMGVEIKHTSGANSYLLFANYTQEVRQMQGFKLNLAVFDEQPPDDFFSEIVTRTATTQGMVLCSFTPLKGLNGLVSKFWNREEGYDFIRVAWSDVPEYDPWGEPFLLMSTREQLERDYLPHEREARIAGKPIMGQGAVFQLRNWPTYKTGDYNFKEMSGIERVIALDLGLVNDRTVVSLMYWHPQEREAWLHTQIVVKGIEEANPVNYINHLMRPEVFGTPIVLPADAGTQGRYTMSSLSIRELFEQYGLNVWPKPIMNPPDGEGRTTNHKSFGINVMRQMLEAGTLHINENCVDFLREAQNYYVDPQGRFSDPDDTIDSARYALLGCLNGICEPYDGLTPQHRMAQARERIYDLKDRQAWNRNPIKQTYSPE</sequence>
<dbReference type="Pfam" id="PF03237">
    <property type="entry name" value="Terminase_6N"/>
    <property type="match status" value="1"/>
</dbReference>